<feature type="transmembrane region" description="Helical" evidence="9">
    <location>
        <begin position="87"/>
        <end position="112"/>
    </location>
</feature>
<evidence type="ECO:0000256" key="8">
    <source>
        <dbReference type="PIRNR" id="PIRNR016661"/>
    </source>
</evidence>
<protein>
    <recommendedName>
        <fullName evidence="8">Biotin transporter</fullName>
    </recommendedName>
</protein>
<comment type="subcellular location">
    <subcellularLocation>
        <location evidence="1 8">Cell membrane</location>
        <topology evidence="1 8">Multi-pass membrane protein</topology>
    </subcellularLocation>
</comment>
<keyword evidence="7 8" id="KW-0472">Membrane</keyword>
<dbReference type="Pfam" id="PF02632">
    <property type="entry name" value="BioY"/>
    <property type="match status" value="1"/>
</dbReference>
<organism evidence="10 11">
    <name type="scientific">Agrilactobacillus yilanensis</name>
    <dbReference type="NCBI Taxonomy" id="2485997"/>
    <lineage>
        <taxon>Bacteria</taxon>
        <taxon>Bacillati</taxon>
        <taxon>Bacillota</taxon>
        <taxon>Bacilli</taxon>
        <taxon>Lactobacillales</taxon>
        <taxon>Lactobacillaceae</taxon>
        <taxon>Agrilactobacillus</taxon>
    </lineage>
</organism>
<gene>
    <name evidence="10" type="ORF">ACFQ5M_06185</name>
</gene>
<keyword evidence="3 8" id="KW-0813">Transport</keyword>
<evidence type="ECO:0000256" key="6">
    <source>
        <dbReference type="ARBA" id="ARBA00022989"/>
    </source>
</evidence>
<evidence type="ECO:0000313" key="11">
    <source>
        <dbReference type="Proteomes" id="UP001597267"/>
    </source>
</evidence>
<evidence type="ECO:0000256" key="3">
    <source>
        <dbReference type="ARBA" id="ARBA00022448"/>
    </source>
</evidence>
<dbReference type="RefSeq" id="WP_125715992.1">
    <property type="nucleotide sequence ID" value="NZ_JBHTOP010000020.1"/>
</dbReference>
<feature type="transmembrane region" description="Helical" evidence="9">
    <location>
        <begin position="12"/>
        <end position="32"/>
    </location>
</feature>
<evidence type="ECO:0000256" key="1">
    <source>
        <dbReference type="ARBA" id="ARBA00004651"/>
    </source>
</evidence>
<evidence type="ECO:0000256" key="5">
    <source>
        <dbReference type="ARBA" id="ARBA00022692"/>
    </source>
</evidence>
<keyword evidence="6 9" id="KW-1133">Transmembrane helix</keyword>
<keyword evidence="5 9" id="KW-0812">Transmembrane</keyword>
<comment type="similarity">
    <text evidence="2 8">Belongs to the BioY family.</text>
</comment>
<name>A0ABW4J6T0_9LACO</name>
<reference evidence="11" key="1">
    <citation type="journal article" date="2019" name="Int. J. Syst. Evol. Microbiol.">
        <title>The Global Catalogue of Microorganisms (GCM) 10K type strain sequencing project: providing services to taxonomists for standard genome sequencing and annotation.</title>
        <authorList>
            <consortium name="The Broad Institute Genomics Platform"/>
            <consortium name="The Broad Institute Genome Sequencing Center for Infectious Disease"/>
            <person name="Wu L."/>
            <person name="Ma J."/>
        </authorList>
    </citation>
    <scope>NUCLEOTIDE SEQUENCE [LARGE SCALE GENOMIC DNA]</scope>
    <source>
        <strain evidence="11">CCM 8896</strain>
    </source>
</reference>
<sequence length="189" mass="20266">MNTGIKTNSKLAAATVTKMALFIALMIVSGIVSIPLPVIGVPIVLQNMMIMLCGGFLGKKYGTLTNGLFLLLVFVGLPLLAGGRGGAAVFLSLSSGFLVGYLLCPLLINLFLQYLGDDHFWKIFLAYFIGGALVIDFMGSLSMAYYSHVSWAAGLKMVAVFLPMDTVKVVLATIIHQRLRKFTVAGNRG</sequence>
<comment type="caution">
    <text evidence="10">The sequence shown here is derived from an EMBL/GenBank/DDBJ whole genome shotgun (WGS) entry which is preliminary data.</text>
</comment>
<dbReference type="EMBL" id="JBHTOP010000020">
    <property type="protein sequence ID" value="MFD1671674.1"/>
    <property type="molecule type" value="Genomic_DNA"/>
</dbReference>
<evidence type="ECO:0000256" key="4">
    <source>
        <dbReference type="ARBA" id="ARBA00022475"/>
    </source>
</evidence>
<dbReference type="PANTHER" id="PTHR34295:SF4">
    <property type="entry name" value="BIOTIN TRANSPORTER BIOY-RELATED"/>
    <property type="match status" value="1"/>
</dbReference>
<accession>A0ABW4J6T0</accession>
<dbReference type="PANTHER" id="PTHR34295">
    <property type="entry name" value="BIOTIN TRANSPORTER BIOY"/>
    <property type="match status" value="1"/>
</dbReference>
<feature type="transmembrane region" description="Helical" evidence="9">
    <location>
        <begin position="124"/>
        <end position="145"/>
    </location>
</feature>
<keyword evidence="11" id="KW-1185">Reference proteome</keyword>
<evidence type="ECO:0000313" key="10">
    <source>
        <dbReference type="EMBL" id="MFD1671674.1"/>
    </source>
</evidence>
<dbReference type="Proteomes" id="UP001597267">
    <property type="component" value="Unassembled WGS sequence"/>
</dbReference>
<keyword evidence="4 8" id="KW-1003">Cell membrane</keyword>
<evidence type="ECO:0000256" key="9">
    <source>
        <dbReference type="SAM" id="Phobius"/>
    </source>
</evidence>
<proteinExistence type="inferred from homology"/>
<dbReference type="Gene3D" id="1.10.1760.20">
    <property type="match status" value="1"/>
</dbReference>
<feature type="transmembrane region" description="Helical" evidence="9">
    <location>
        <begin position="64"/>
        <end position="81"/>
    </location>
</feature>
<evidence type="ECO:0000256" key="7">
    <source>
        <dbReference type="ARBA" id="ARBA00023136"/>
    </source>
</evidence>
<evidence type="ECO:0000256" key="2">
    <source>
        <dbReference type="ARBA" id="ARBA00010692"/>
    </source>
</evidence>
<dbReference type="InterPro" id="IPR003784">
    <property type="entry name" value="BioY"/>
</dbReference>
<dbReference type="PIRSF" id="PIRSF016661">
    <property type="entry name" value="BioY"/>
    <property type="match status" value="1"/>
</dbReference>